<reference evidence="2 3" key="1">
    <citation type="submission" date="2014-03" db="EMBL/GenBank/DDBJ databases">
        <title>Genomics of Bifidobacteria.</title>
        <authorList>
            <person name="Ventura M."/>
            <person name="Milani C."/>
            <person name="Lugli G.A."/>
        </authorList>
    </citation>
    <scope>NUCLEOTIDE SEQUENCE [LARGE SCALE GENOMIC DNA]</scope>
    <source>
        <strain evidence="2 3">LMG 10736</strain>
    </source>
</reference>
<accession>A0A086ZIB7</accession>
<feature type="region of interest" description="Disordered" evidence="1">
    <location>
        <begin position="55"/>
        <end position="87"/>
    </location>
</feature>
<dbReference type="RefSeq" id="WP_026502278.1">
    <property type="nucleotide sequence ID" value="NZ_JGYQ01000016.1"/>
</dbReference>
<evidence type="ECO:0000256" key="1">
    <source>
        <dbReference type="SAM" id="MobiDB-lite"/>
    </source>
</evidence>
<evidence type="ECO:0000313" key="3">
    <source>
        <dbReference type="Proteomes" id="UP000029093"/>
    </source>
</evidence>
<name>A0A086ZIB7_9BIFI</name>
<protein>
    <submittedName>
        <fullName evidence="2">Uncharacterized protein</fullName>
    </submittedName>
</protein>
<dbReference type="GeneID" id="303204457"/>
<dbReference type="Proteomes" id="UP000029093">
    <property type="component" value="Unassembled WGS sequence"/>
</dbReference>
<proteinExistence type="predicted"/>
<dbReference type="AlphaFoldDB" id="A0A086ZIB7"/>
<organism evidence="2 3">
    <name type="scientific">Bifidobacterium boum</name>
    <dbReference type="NCBI Taxonomy" id="78343"/>
    <lineage>
        <taxon>Bacteria</taxon>
        <taxon>Bacillati</taxon>
        <taxon>Actinomycetota</taxon>
        <taxon>Actinomycetes</taxon>
        <taxon>Bifidobacteriales</taxon>
        <taxon>Bifidobacteriaceae</taxon>
        <taxon>Bifidobacterium</taxon>
    </lineage>
</organism>
<comment type="caution">
    <text evidence="2">The sequence shown here is derived from an EMBL/GenBank/DDBJ whole genome shotgun (WGS) entry which is preliminary data.</text>
</comment>
<dbReference type="EMBL" id="JGYQ01000016">
    <property type="protein sequence ID" value="KFI46267.1"/>
    <property type="molecule type" value="Genomic_DNA"/>
</dbReference>
<keyword evidence="3" id="KW-1185">Reference proteome</keyword>
<evidence type="ECO:0000313" key="2">
    <source>
        <dbReference type="EMBL" id="KFI46267.1"/>
    </source>
</evidence>
<sequence length="87" mass="9546">MTIVDMSRHLPADCEWPFTTIGKSDAETMLTRLECRLVVSGYAQSLRKAALQQRRSGTVSAGFEPPLTISEGEGRNMGQSGMDIGWL</sequence>
<gene>
    <name evidence="2" type="ORF">BBOU_1356</name>
</gene>